<accession>A0A1H1XWB7</accession>
<sequence>MPVNIPSVEKGAAAIGAQLVSDVSLPALVLHREALEHNIRWMQDFVKRSGAELAPHGKTSMVPVLFQRQLAQGAWGLTLATAVQTRAAYAAGVRRVLMANQLVGSANMALIAELLADPQFEFHCMVDHPDNVAALGEFFAGRGLKLNVMIEYGVVGGRCGCRSEQEVLDLAQAVQAQPALALTGIEGYEGVIHGDQAVSGIRAFAGSLVRLAVQLQDNGAFAIDKPIITASGSAWYDLIAEAFKAQNADGRFLSVLRPGSYVAHDHGIYKEAQCCVLHRRADLDEGLRPAMEVWAHVQSMPEPGFAVIALGKRDVAFDAGLPVPLLRYKAGVVPAVGEDISACKVTAVMDQHAFMSVAPGCQLRIGDIISFGTSHPCLTFDKWRVGCIVDEQLRVVETFETCF</sequence>
<dbReference type="PANTHER" id="PTHR28004">
    <property type="entry name" value="ZGC:162816-RELATED"/>
    <property type="match status" value="1"/>
</dbReference>
<dbReference type="InterPro" id="IPR042208">
    <property type="entry name" value="D-ser_dehydrat-like_sf"/>
</dbReference>
<name>A0A1H1XWB7_9PSED</name>
<dbReference type="Gene3D" id="3.20.20.10">
    <property type="entry name" value="Alanine racemase"/>
    <property type="match status" value="1"/>
</dbReference>
<dbReference type="Gene3D" id="2.40.37.20">
    <property type="entry name" value="D-serine dehydratase-like domain"/>
    <property type="match status" value="1"/>
</dbReference>
<evidence type="ECO:0000259" key="3">
    <source>
        <dbReference type="SMART" id="SM01119"/>
    </source>
</evidence>
<evidence type="ECO:0000313" key="5">
    <source>
        <dbReference type="Proteomes" id="UP000199524"/>
    </source>
</evidence>
<dbReference type="SUPFAM" id="SSF51419">
    <property type="entry name" value="PLP-binding barrel"/>
    <property type="match status" value="1"/>
</dbReference>
<reference evidence="5" key="1">
    <citation type="submission" date="2016-10" db="EMBL/GenBank/DDBJ databases">
        <authorList>
            <person name="Varghese N."/>
            <person name="Submissions S."/>
        </authorList>
    </citation>
    <scope>NUCLEOTIDE SEQUENCE [LARGE SCALE GENOMIC DNA]</scope>
    <source>
        <strain evidence="5">ATCC 23835</strain>
    </source>
</reference>
<dbReference type="GO" id="GO:0016829">
    <property type="term" value="F:lyase activity"/>
    <property type="evidence" value="ECO:0007669"/>
    <property type="project" value="UniProtKB-KW"/>
</dbReference>
<dbReference type="EMBL" id="LT629777">
    <property type="protein sequence ID" value="SDT13425.1"/>
    <property type="molecule type" value="Genomic_DNA"/>
</dbReference>
<dbReference type="AlphaFoldDB" id="A0A1H1XWB7"/>
<dbReference type="RefSeq" id="WP_090208126.1">
    <property type="nucleotide sequence ID" value="NZ_LT629777.1"/>
</dbReference>
<dbReference type="CDD" id="cd06818">
    <property type="entry name" value="PLPDE_III_cryptic_DSD"/>
    <property type="match status" value="1"/>
</dbReference>
<evidence type="ECO:0000256" key="1">
    <source>
        <dbReference type="ARBA" id="ARBA00005323"/>
    </source>
</evidence>
<evidence type="ECO:0000256" key="2">
    <source>
        <dbReference type="ARBA" id="ARBA00023239"/>
    </source>
</evidence>
<dbReference type="Pfam" id="PF14031">
    <property type="entry name" value="D-ser_dehydrat"/>
    <property type="match status" value="1"/>
</dbReference>
<proteinExistence type="inferred from homology"/>
<evidence type="ECO:0000313" key="4">
    <source>
        <dbReference type="EMBL" id="SDT13425.1"/>
    </source>
</evidence>
<dbReference type="PANTHER" id="PTHR28004:SF8">
    <property type="entry name" value="D-SERINE DEAMINASE"/>
    <property type="match status" value="1"/>
</dbReference>
<gene>
    <name evidence="4" type="ORF">SAMN05216598_4099</name>
</gene>
<dbReference type="Pfam" id="PF01168">
    <property type="entry name" value="Ala_racemase_N"/>
    <property type="match status" value="1"/>
</dbReference>
<dbReference type="Proteomes" id="UP000199524">
    <property type="component" value="Chromosome I"/>
</dbReference>
<dbReference type="InterPro" id="IPR029066">
    <property type="entry name" value="PLP-binding_barrel"/>
</dbReference>
<organism evidence="4 5">
    <name type="scientific">Pseudomonas asplenii</name>
    <dbReference type="NCBI Taxonomy" id="53407"/>
    <lineage>
        <taxon>Bacteria</taxon>
        <taxon>Pseudomonadati</taxon>
        <taxon>Pseudomonadota</taxon>
        <taxon>Gammaproteobacteria</taxon>
        <taxon>Pseudomonadales</taxon>
        <taxon>Pseudomonadaceae</taxon>
        <taxon>Pseudomonas</taxon>
    </lineage>
</organism>
<dbReference type="InterPro" id="IPR051466">
    <property type="entry name" value="D-amino_acid_metab_enzyme"/>
</dbReference>
<dbReference type="GeneID" id="300209012"/>
<keyword evidence="2" id="KW-0456">Lyase</keyword>
<comment type="similarity">
    <text evidence="1">Belongs to the DSD1 family.</text>
</comment>
<dbReference type="InterPro" id="IPR026956">
    <property type="entry name" value="D-ser_dehydrat-like_dom"/>
</dbReference>
<dbReference type="SMART" id="SM01119">
    <property type="entry name" value="D-ser_dehydrat"/>
    <property type="match status" value="1"/>
</dbReference>
<protein>
    <submittedName>
        <fullName evidence="4">D-serine deaminase, pyridoxal phosphate-dependent</fullName>
    </submittedName>
</protein>
<dbReference type="InterPro" id="IPR001608">
    <property type="entry name" value="Ala_racemase_N"/>
</dbReference>
<feature type="domain" description="D-serine dehydratase-like" evidence="3">
    <location>
        <begin position="290"/>
        <end position="390"/>
    </location>
</feature>
<keyword evidence="5" id="KW-1185">Reference proteome</keyword>